<evidence type="ECO:0000256" key="1">
    <source>
        <dbReference type="SAM" id="SignalP"/>
    </source>
</evidence>
<keyword evidence="3" id="KW-1185">Reference proteome</keyword>
<name>A0ABR2HIC3_9EUKA</name>
<evidence type="ECO:0008006" key="4">
    <source>
        <dbReference type="Google" id="ProtNLM"/>
    </source>
</evidence>
<comment type="caution">
    <text evidence="2">The sequence shown here is derived from an EMBL/GenBank/DDBJ whole genome shotgun (WGS) entry which is preliminary data.</text>
</comment>
<evidence type="ECO:0000313" key="2">
    <source>
        <dbReference type="EMBL" id="KAK8847969.1"/>
    </source>
</evidence>
<reference evidence="2 3" key="1">
    <citation type="submission" date="2024-04" db="EMBL/GenBank/DDBJ databases">
        <title>Tritrichomonas musculus Genome.</title>
        <authorList>
            <person name="Alves-Ferreira E."/>
            <person name="Grigg M."/>
            <person name="Lorenzi H."/>
            <person name="Galac M."/>
        </authorList>
    </citation>
    <scope>NUCLEOTIDE SEQUENCE [LARGE SCALE GENOMIC DNA]</scope>
    <source>
        <strain evidence="2 3">EAF2021</strain>
    </source>
</reference>
<feature type="chain" id="PRO_5045283000" description="Thioredoxin domain-containing protein" evidence="1">
    <location>
        <begin position="18"/>
        <end position="460"/>
    </location>
</feature>
<proteinExistence type="predicted"/>
<protein>
    <recommendedName>
        <fullName evidence="4">Thioredoxin domain-containing protein</fullName>
    </recommendedName>
</protein>
<organism evidence="2 3">
    <name type="scientific">Tritrichomonas musculus</name>
    <dbReference type="NCBI Taxonomy" id="1915356"/>
    <lineage>
        <taxon>Eukaryota</taxon>
        <taxon>Metamonada</taxon>
        <taxon>Parabasalia</taxon>
        <taxon>Tritrichomonadida</taxon>
        <taxon>Tritrichomonadidae</taxon>
        <taxon>Tritrichomonas</taxon>
    </lineage>
</organism>
<accession>A0ABR2HIC3</accession>
<dbReference type="Proteomes" id="UP001470230">
    <property type="component" value="Unassembled WGS sequence"/>
</dbReference>
<dbReference type="EMBL" id="JAPFFF010000027">
    <property type="protein sequence ID" value="KAK8847969.1"/>
    <property type="molecule type" value="Genomic_DNA"/>
</dbReference>
<keyword evidence="1" id="KW-0732">Signal</keyword>
<feature type="signal peptide" evidence="1">
    <location>
        <begin position="1"/>
        <end position="17"/>
    </location>
</feature>
<sequence>MFLFFTFLLSIVRINYPTEEINYIPKLEPKQIQKFISQNSVAILFFTNNPKECSFANFAISHFSKKIQFAIAPESEGNIYQCKSYPCITSFINGTRNQIIRQAPHQETLFGHWCKENLGKNVIKLKNVEHLRLLLNSNDGHFVIGVSIMKRPTSLPSNIPYYYCRQDQINLLSNHQVPKGIYVFRGADHLLSLVENDNFLDLLKSTITPYKDIVPKNKKFTAGFYFETSDQTYSESKMNLLLNLSNIFNEDFYFTRYEKEIIYNSKLQFTKSPLFVVFNNSEPQMINNWYASGNDTLNLKYLIDFLTKIKENKLDYMHRSQSNKYSIDVDHFDDYLYNSNENDSILIITDNFTQYADVKSTTDAVLLHLNSATIDLFTLNATINDMPNMINPKTLPALYFFQGGKNKKENPPILYHGDFVFHEIMDFIIQTATSNLQVMPYDSVEKSDFINKIKDMLINK</sequence>
<evidence type="ECO:0000313" key="3">
    <source>
        <dbReference type="Proteomes" id="UP001470230"/>
    </source>
</evidence>
<gene>
    <name evidence="2" type="ORF">M9Y10_019020</name>
</gene>